<evidence type="ECO:0000313" key="7">
    <source>
        <dbReference type="EMBL" id="MFD2416410.1"/>
    </source>
</evidence>
<feature type="domain" description="Reductase C-terminal" evidence="6">
    <location>
        <begin position="326"/>
        <end position="393"/>
    </location>
</feature>
<organism evidence="7 8">
    <name type="scientific">Amycolatopsis pigmentata</name>
    <dbReference type="NCBI Taxonomy" id="450801"/>
    <lineage>
        <taxon>Bacteria</taxon>
        <taxon>Bacillati</taxon>
        <taxon>Actinomycetota</taxon>
        <taxon>Actinomycetes</taxon>
        <taxon>Pseudonocardiales</taxon>
        <taxon>Pseudonocardiaceae</taxon>
        <taxon>Amycolatopsis</taxon>
    </lineage>
</organism>
<dbReference type="RefSeq" id="WP_378263170.1">
    <property type="nucleotide sequence ID" value="NZ_JBHUKR010000006.1"/>
</dbReference>
<dbReference type="Pfam" id="PF14759">
    <property type="entry name" value="Reductase_C"/>
    <property type="match status" value="1"/>
</dbReference>
<gene>
    <name evidence="7" type="ORF">ACFSXZ_08710</name>
</gene>
<dbReference type="EMBL" id="JBHUKR010000006">
    <property type="protein sequence ID" value="MFD2416410.1"/>
    <property type="molecule type" value="Genomic_DNA"/>
</dbReference>
<evidence type="ECO:0000256" key="1">
    <source>
        <dbReference type="ARBA" id="ARBA00001974"/>
    </source>
</evidence>
<proteinExistence type="predicted"/>
<evidence type="ECO:0000256" key="3">
    <source>
        <dbReference type="ARBA" id="ARBA00022827"/>
    </source>
</evidence>
<evidence type="ECO:0000256" key="4">
    <source>
        <dbReference type="ARBA" id="ARBA00023002"/>
    </source>
</evidence>
<evidence type="ECO:0000313" key="8">
    <source>
        <dbReference type="Proteomes" id="UP001597417"/>
    </source>
</evidence>
<keyword evidence="4" id="KW-0560">Oxidoreductase</keyword>
<evidence type="ECO:0000259" key="6">
    <source>
        <dbReference type="Pfam" id="PF14759"/>
    </source>
</evidence>
<dbReference type="SUPFAM" id="SSF51905">
    <property type="entry name" value="FAD/NAD(P)-binding domain"/>
    <property type="match status" value="1"/>
</dbReference>
<dbReference type="InterPro" id="IPR036188">
    <property type="entry name" value="FAD/NAD-bd_sf"/>
</dbReference>
<keyword evidence="2" id="KW-0285">Flavoprotein</keyword>
<evidence type="ECO:0000259" key="5">
    <source>
        <dbReference type="Pfam" id="PF07992"/>
    </source>
</evidence>
<keyword evidence="8" id="KW-1185">Reference proteome</keyword>
<dbReference type="InterPro" id="IPR050446">
    <property type="entry name" value="FAD-oxidoreductase/Apoptosis"/>
</dbReference>
<evidence type="ECO:0000256" key="2">
    <source>
        <dbReference type="ARBA" id="ARBA00022630"/>
    </source>
</evidence>
<dbReference type="Gene3D" id="3.50.50.60">
    <property type="entry name" value="FAD/NAD(P)-binding domain"/>
    <property type="match status" value="2"/>
</dbReference>
<dbReference type="Gene3D" id="3.30.390.30">
    <property type="match status" value="1"/>
</dbReference>
<dbReference type="Proteomes" id="UP001597417">
    <property type="component" value="Unassembled WGS sequence"/>
</dbReference>
<dbReference type="InterPro" id="IPR028202">
    <property type="entry name" value="Reductase_C"/>
</dbReference>
<sequence length="426" mass="45285">MTTEGPHAAVVVVGAGHAGFTVASQLRTEGYEGSITLVDEQGRLPYQRPPLSKAYLNGDLPADELPFRGAVFYERERIDYLAGEGVVTIDRAARSVVTTTDRTLRYDALVLATGATPIRPPMFAPGIGGVLELRSIEDADGLAAALRGARRVVVVGGGFIGLEVACAARKHGLAVDVVELRDRVMARAVGPTVSAYAVDAHRAMGITVHLGAGVTTIDTHDGRVRGVTLATGQSIPADLVVLGVGIAPRTELAEKAGLDVDNGIVVNEFLETSDPAISAIGDCCSFPYFPGGRRVRLESVQNATDQARNLAKRLSGTRTPYTDLPWFWSDQGGLKLQMAGVGGAADREVVHGDPASGKFSVLRFDGDRLVCGESVNSSGDHVSLRTVVAHGRDEEVVRKLRSEPGTADLRQLARSLRRRSYQSDQK</sequence>
<accession>A0ABW5FQJ6</accession>
<dbReference type="InterPro" id="IPR023753">
    <property type="entry name" value="FAD/NAD-binding_dom"/>
</dbReference>
<dbReference type="PRINTS" id="PR00368">
    <property type="entry name" value="FADPNR"/>
</dbReference>
<dbReference type="SUPFAM" id="SSF55424">
    <property type="entry name" value="FAD/NAD-linked reductases, dimerisation (C-terminal) domain"/>
    <property type="match status" value="1"/>
</dbReference>
<comment type="caution">
    <text evidence="7">The sequence shown here is derived from an EMBL/GenBank/DDBJ whole genome shotgun (WGS) entry which is preliminary data.</text>
</comment>
<dbReference type="PRINTS" id="PR00411">
    <property type="entry name" value="PNDRDTASEI"/>
</dbReference>
<feature type="domain" description="FAD/NAD(P)-binding" evidence="5">
    <location>
        <begin position="9"/>
        <end position="307"/>
    </location>
</feature>
<protein>
    <submittedName>
        <fullName evidence="7">NAD(P)/FAD-dependent oxidoreductase</fullName>
    </submittedName>
</protein>
<name>A0ABW5FQJ6_9PSEU</name>
<comment type="cofactor">
    <cofactor evidence="1">
        <name>FAD</name>
        <dbReference type="ChEBI" id="CHEBI:57692"/>
    </cofactor>
</comment>
<dbReference type="Pfam" id="PF07992">
    <property type="entry name" value="Pyr_redox_2"/>
    <property type="match status" value="1"/>
</dbReference>
<dbReference type="InterPro" id="IPR016156">
    <property type="entry name" value="FAD/NAD-linked_Rdtase_dimer_sf"/>
</dbReference>
<dbReference type="PANTHER" id="PTHR43557:SF2">
    <property type="entry name" value="RIESKE DOMAIN-CONTAINING PROTEIN-RELATED"/>
    <property type="match status" value="1"/>
</dbReference>
<dbReference type="PANTHER" id="PTHR43557">
    <property type="entry name" value="APOPTOSIS-INDUCING FACTOR 1"/>
    <property type="match status" value="1"/>
</dbReference>
<keyword evidence="3" id="KW-0274">FAD</keyword>
<reference evidence="8" key="1">
    <citation type="journal article" date="2019" name="Int. J. Syst. Evol. Microbiol.">
        <title>The Global Catalogue of Microorganisms (GCM) 10K type strain sequencing project: providing services to taxonomists for standard genome sequencing and annotation.</title>
        <authorList>
            <consortium name="The Broad Institute Genomics Platform"/>
            <consortium name="The Broad Institute Genome Sequencing Center for Infectious Disease"/>
            <person name="Wu L."/>
            <person name="Ma J."/>
        </authorList>
    </citation>
    <scope>NUCLEOTIDE SEQUENCE [LARGE SCALE GENOMIC DNA]</scope>
    <source>
        <strain evidence="8">CGMCC 4.7645</strain>
    </source>
</reference>